<evidence type="ECO:0000313" key="2">
    <source>
        <dbReference type="Proteomes" id="UP000011529"/>
    </source>
</evidence>
<reference evidence="1" key="2">
    <citation type="journal article" date="2013" name="Mar. Genomics">
        <title>Expression of sulfatases in Rhodopirellula baltica and the diversity of sulfatases in the genus Rhodopirellula.</title>
        <authorList>
            <person name="Wegner C.E."/>
            <person name="Richter-Heitmann T."/>
            <person name="Klindworth A."/>
            <person name="Klockow C."/>
            <person name="Richter M."/>
            <person name="Achstetter T."/>
            <person name="Glockner F.O."/>
            <person name="Harder J."/>
        </authorList>
    </citation>
    <scope>NUCLEOTIDE SEQUENCE [LARGE SCALE GENOMIC DNA]</scope>
    <source>
        <strain evidence="1">6C</strain>
    </source>
</reference>
<comment type="caution">
    <text evidence="1">The sequence shown here is derived from an EMBL/GenBank/DDBJ whole genome shotgun (WGS) entry which is preliminary data.</text>
</comment>
<dbReference type="AlphaFoldDB" id="M2A4F2"/>
<organism evidence="1 2">
    <name type="scientific">Rhodopirellula europaea 6C</name>
    <dbReference type="NCBI Taxonomy" id="1263867"/>
    <lineage>
        <taxon>Bacteria</taxon>
        <taxon>Pseudomonadati</taxon>
        <taxon>Planctomycetota</taxon>
        <taxon>Planctomycetia</taxon>
        <taxon>Pirellulales</taxon>
        <taxon>Pirellulaceae</taxon>
        <taxon>Rhodopirellula</taxon>
    </lineage>
</organism>
<dbReference type="EMBL" id="ANMO01000216">
    <property type="protein sequence ID" value="EMB14476.1"/>
    <property type="molecule type" value="Genomic_DNA"/>
</dbReference>
<dbReference type="PATRIC" id="fig|1263867.3.peg.5251"/>
<reference evidence="1" key="1">
    <citation type="submission" date="2012-11" db="EMBL/GenBank/DDBJ databases">
        <title>Permanent draft genomes of Rhodopirellula europaea strain SH398 and 6C.</title>
        <authorList>
            <person name="Richter M."/>
            <person name="Richter-Heitmann T."/>
            <person name="Frank C."/>
            <person name="Harder J."/>
            <person name="Glockner F.O."/>
        </authorList>
    </citation>
    <scope>NUCLEOTIDE SEQUENCE</scope>
    <source>
        <strain evidence="1">6C</strain>
    </source>
</reference>
<evidence type="ECO:0000313" key="1">
    <source>
        <dbReference type="EMBL" id="EMB14476.1"/>
    </source>
</evidence>
<name>M2A4F2_9BACT</name>
<keyword evidence="2" id="KW-1185">Reference proteome</keyword>
<proteinExistence type="predicted"/>
<gene>
    <name evidence="1" type="ORF">RE6C_04898</name>
</gene>
<accession>M2A4F2</accession>
<sequence length="54" mass="6224">MAKIEKVKLTVANLKFSELPLGEHRVDQHGSNNWPPNRRIFGLPTKILQFQIVN</sequence>
<dbReference type="Proteomes" id="UP000011529">
    <property type="component" value="Unassembled WGS sequence"/>
</dbReference>
<protein>
    <submittedName>
        <fullName evidence="1">Uncharacterized protein</fullName>
    </submittedName>
</protein>